<keyword evidence="1" id="KW-0812">Transmembrane</keyword>
<dbReference type="InterPro" id="IPR006073">
    <property type="entry name" value="GTP-bd"/>
</dbReference>
<dbReference type="InterPro" id="IPR027417">
    <property type="entry name" value="P-loop_NTPase"/>
</dbReference>
<proteinExistence type="predicted"/>
<name>A0A6N9YNE7_9ACTN</name>
<sequence length="501" mass="53255">MTTRLAALASALDAGAGRFFDPSTAEAREVLDRAGSRLELSMAHTVVALAGSTGSGKSSLFNRISELDIARVGVRRPTTTLPLACVWGGEGAEPLLDWLEVTPGNRVTRESALEPRTEDELAGLILLDLPDHDSTEVSHRHTVDRMVALVDLFVWVLDPQKYADAVVHERYLRPLATHSDVTMVVLNQIDQLAPDDVAACVGDLRRLLDDDGLHQAPILTASATTGEGLAEIVDVLRQTVARHRAGVDRIEADARRAARKMAAAAGPGRPGGLGPAERASLTEALCEAAHIDARAEAAGAAHLCRGRRRSLPEPAQVDRAACAAAVRNVGSAAAGTLTGGWGGSVRAVADEAAGRSPDVLEKKVREVDLDGGRGGRWWRAGGVVEWLALLTGIVGGLWAVALELEERFEPGWLERLGLVQPEVLGSPVPMVLFVVGAAVGLVAAAIRVPMARRARRRHAAEVREVLRGVVADVAGDEVLAPLEAELRVYDVFRRGLEHAAR</sequence>
<dbReference type="RefSeq" id="WP_163819118.1">
    <property type="nucleotide sequence ID" value="NZ_JAAGOB010000006.1"/>
</dbReference>
<dbReference type="Gene3D" id="3.40.50.300">
    <property type="entry name" value="P-loop containing nucleotide triphosphate hydrolases"/>
    <property type="match status" value="1"/>
</dbReference>
<dbReference type="PANTHER" id="PTHR42698:SF1">
    <property type="entry name" value="GTPASE ERA, MITOCHONDRIAL"/>
    <property type="match status" value="1"/>
</dbReference>
<accession>A0A6N9YNE7</accession>
<keyword evidence="1" id="KW-0472">Membrane</keyword>
<dbReference type="GO" id="GO:0043024">
    <property type="term" value="F:ribosomal small subunit binding"/>
    <property type="evidence" value="ECO:0007669"/>
    <property type="project" value="TreeGrafter"/>
</dbReference>
<dbReference type="Proteomes" id="UP000469185">
    <property type="component" value="Unassembled WGS sequence"/>
</dbReference>
<dbReference type="GO" id="GO:0000028">
    <property type="term" value="P:ribosomal small subunit assembly"/>
    <property type="evidence" value="ECO:0007669"/>
    <property type="project" value="TreeGrafter"/>
</dbReference>
<comment type="caution">
    <text evidence="3">The sequence shown here is derived from an EMBL/GenBank/DDBJ whole genome shotgun (WGS) entry which is preliminary data.</text>
</comment>
<dbReference type="Pfam" id="PF01926">
    <property type="entry name" value="MMR_HSR1"/>
    <property type="match status" value="1"/>
</dbReference>
<feature type="transmembrane region" description="Helical" evidence="1">
    <location>
        <begin position="383"/>
        <end position="404"/>
    </location>
</feature>
<dbReference type="GO" id="GO:0005525">
    <property type="term" value="F:GTP binding"/>
    <property type="evidence" value="ECO:0007669"/>
    <property type="project" value="InterPro"/>
</dbReference>
<dbReference type="PANTHER" id="PTHR42698">
    <property type="entry name" value="GTPASE ERA"/>
    <property type="match status" value="1"/>
</dbReference>
<evidence type="ECO:0000313" key="3">
    <source>
        <dbReference type="EMBL" id="NED96359.1"/>
    </source>
</evidence>
<dbReference type="GO" id="GO:0005829">
    <property type="term" value="C:cytosol"/>
    <property type="evidence" value="ECO:0007669"/>
    <property type="project" value="TreeGrafter"/>
</dbReference>
<dbReference type="AlphaFoldDB" id="A0A6N9YNE7"/>
<dbReference type="GO" id="GO:0019843">
    <property type="term" value="F:rRNA binding"/>
    <property type="evidence" value="ECO:0007669"/>
    <property type="project" value="TreeGrafter"/>
</dbReference>
<organism evidence="3 4">
    <name type="scientific">Phytoactinopolyspora alkaliphila</name>
    <dbReference type="NCBI Taxonomy" id="1783498"/>
    <lineage>
        <taxon>Bacteria</taxon>
        <taxon>Bacillati</taxon>
        <taxon>Actinomycetota</taxon>
        <taxon>Actinomycetes</taxon>
        <taxon>Jiangellales</taxon>
        <taxon>Jiangellaceae</taxon>
        <taxon>Phytoactinopolyspora</taxon>
    </lineage>
</organism>
<keyword evidence="4" id="KW-1185">Reference proteome</keyword>
<dbReference type="SUPFAM" id="SSF52540">
    <property type="entry name" value="P-loop containing nucleoside triphosphate hydrolases"/>
    <property type="match status" value="1"/>
</dbReference>
<feature type="transmembrane region" description="Helical" evidence="1">
    <location>
        <begin position="424"/>
        <end position="448"/>
    </location>
</feature>
<evidence type="ECO:0000313" key="4">
    <source>
        <dbReference type="Proteomes" id="UP000469185"/>
    </source>
</evidence>
<reference evidence="3 4" key="1">
    <citation type="submission" date="2020-02" db="EMBL/GenBank/DDBJ databases">
        <authorList>
            <person name="Li X.-J."/>
            <person name="Feng X.-M."/>
        </authorList>
    </citation>
    <scope>NUCLEOTIDE SEQUENCE [LARGE SCALE GENOMIC DNA]</scope>
    <source>
        <strain evidence="3 4">CGMCC 4.7225</strain>
    </source>
</reference>
<keyword evidence="1" id="KW-1133">Transmembrane helix</keyword>
<feature type="domain" description="G" evidence="2">
    <location>
        <begin position="47"/>
        <end position="165"/>
    </location>
</feature>
<gene>
    <name evidence="3" type="ORF">G1H11_13695</name>
</gene>
<protein>
    <recommendedName>
        <fullName evidence="2">G domain-containing protein</fullName>
    </recommendedName>
</protein>
<dbReference type="InterPro" id="IPR005662">
    <property type="entry name" value="GTPase_Era-like"/>
</dbReference>
<evidence type="ECO:0000259" key="2">
    <source>
        <dbReference type="Pfam" id="PF01926"/>
    </source>
</evidence>
<evidence type="ECO:0000256" key="1">
    <source>
        <dbReference type="SAM" id="Phobius"/>
    </source>
</evidence>
<dbReference type="EMBL" id="JAAGOB010000006">
    <property type="protein sequence ID" value="NED96359.1"/>
    <property type="molecule type" value="Genomic_DNA"/>
</dbReference>